<dbReference type="SUPFAM" id="SSF50630">
    <property type="entry name" value="Acid proteases"/>
    <property type="match status" value="1"/>
</dbReference>
<dbReference type="PANTHER" id="PTHR47965:SF28">
    <property type="entry name" value="BASIC 7S GLOBULIN"/>
    <property type="match status" value="1"/>
</dbReference>
<dbReference type="Pfam" id="PF14541">
    <property type="entry name" value="TAXi_C"/>
    <property type="match status" value="1"/>
</dbReference>
<dbReference type="InterPro" id="IPR021109">
    <property type="entry name" value="Peptidase_aspartic_dom_sf"/>
</dbReference>
<comment type="caution">
    <text evidence="2">The sequence shown here is derived from an EMBL/GenBank/DDBJ whole genome shotgun (WGS) entry which is preliminary data.</text>
</comment>
<evidence type="ECO:0000259" key="1">
    <source>
        <dbReference type="Pfam" id="PF14541"/>
    </source>
</evidence>
<proteinExistence type="predicted"/>
<dbReference type="InterPro" id="IPR001461">
    <property type="entry name" value="Aspartic_peptidase_A1"/>
</dbReference>
<reference evidence="2 3" key="1">
    <citation type="journal article" date="2024" name="G3 (Bethesda)">
        <title>Genome assembly of Hibiscus sabdariffa L. provides insights into metabolisms of medicinal natural products.</title>
        <authorList>
            <person name="Kim T."/>
        </authorList>
    </citation>
    <scope>NUCLEOTIDE SEQUENCE [LARGE SCALE GENOMIC DNA]</scope>
    <source>
        <strain evidence="2">TK-2024</strain>
        <tissue evidence="2">Old leaves</tissue>
    </source>
</reference>
<evidence type="ECO:0000313" key="2">
    <source>
        <dbReference type="EMBL" id="KAK9043473.1"/>
    </source>
</evidence>
<accession>A0ABR2U156</accession>
<keyword evidence="3" id="KW-1185">Reference proteome</keyword>
<gene>
    <name evidence="2" type="ORF">V6N11_071814</name>
</gene>
<dbReference type="EMBL" id="JBBPBN010000003">
    <property type="protein sequence ID" value="KAK9043473.1"/>
    <property type="molecule type" value="Genomic_DNA"/>
</dbReference>
<sequence length="212" mass="23700">MCYQFNPPKGLNLVQWLWSFGSCLLVNLPFHDRKGPGSVQGVAGLGHSPISLSSQLASHFGFVGFAPTFALFLAPKGVMFFVDNPYYMLSNVEITRPLSCTPLIISPQGEYYMEVRSIKIKQQNILINMMMFSLDKRGVGGTKLSTINPYMVLHHSGPVSTRKASKAPRLEQGFLASIWCCMTTMLCGGFSGRTPWWKLHQGFLACHWLMEE</sequence>
<feature type="domain" description="Xylanase inhibitor C-terminal" evidence="1">
    <location>
        <begin position="110"/>
        <end position="156"/>
    </location>
</feature>
<protein>
    <recommendedName>
        <fullName evidence="1">Xylanase inhibitor C-terminal domain-containing protein</fullName>
    </recommendedName>
</protein>
<evidence type="ECO:0000313" key="3">
    <source>
        <dbReference type="Proteomes" id="UP001396334"/>
    </source>
</evidence>
<dbReference type="Proteomes" id="UP001396334">
    <property type="component" value="Unassembled WGS sequence"/>
</dbReference>
<name>A0ABR2U156_9ROSI</name>
<dbReference type="InterPro" id="IPR032799">
    <property type="entry name" value="TAXi_C"/>
</dbReference>
<dbReference type="PANTHER" id="PTHR47965">
    <property type="entry name" value="ASPARTYL PROTEASE-RELATED"/>
    <property type="match status" value="1"/>
</dbReference>
<organism evidence="2 3">
    <name type="scientific">Hibiscus sabdariffa</name>
    <name type="common">roselle</name>
    <dbReference type="NCBI Taxonomy" id="183260"/>
    <lineage>
        <taxon>Eukaryota</taxon>
        <taxon>Viridiplantae</taxon>
        <taxon>Streptophyta</taxon>
        <taxon>Embryophyta</taxon>
        <taxon>Tracheophyta</taxon>
        <taxon>Spermatophyta</taxon>
        <taxon>Magnoliopsida</taxon>
        <taxon>eudicotyledons</taxon>
        <taxon>Gunneridae</taxon>
        <taxon>Pentapetalae</taxon>
        <taxon>rosids</taxon>
        <taxon>malvids</taxon>
        <taxon>Malvales</taxon>
        <taxon>Malvaceae</taxon>
        <taxon>Malvoideae</taxon>
        <taxon>Hibiscus</taxon>
    </lineage>
</organism>
<dbReference type="Gene3D" id="2.40.70.10">
    <property type="entry name" value="Acid Proteases"/>
    <property type="match status" value="2"/>
</dbReference>